<proteinExistence type="predicted"/>
<dbReference type="AlphaFoldDB" id="A0A9Q3IVE3"/>
<protein>
    <submittedName>
        <fullName evidence="1">Uncharacterized protein</fullName>
    </submittedName>
</protein>
<evidence type="ECO:0000313" key="2">
    <source>
        <dbReference type="Proteomes" id="UP000765509"/>
    </source>
</evidence>
<gene>
    <name evidence="1" type="ORF">O181_090329</name>
</gene>
<name>A0A9Q3IVE3_9BASI</name>
<comment type="caution">
    <text evidence="1">The sequence shown here is derived from an EMBL/GenBank/DDBJ whole genome shotgun (WGS) entry which is preliminary data.</text>
</comment>
<dbReference type="Proteomes" id="UP000765509">
    <property type="component" value="Unassembled WGS sequence"/>
</dbReference>
<organism evidence="1 2">
    <name type="scientific">Austropuccinia psidii MF-1</name>
    <dbReference type="NCBI Taxonomy" id="1389203"/>
    <lineage>
        <taxon>Eukaryota</taxon>
        <taxon>Fungi</taxon>
        <taxon>Dikarya</taxon>
        <taxon>Basidiomycota</taxon>
        <taxon>Pucciniomycotina</taxon>
        <taxon>Pucciniomycetes</taxon>
        <taxon>Pucciniales</taxon>
        <taxon>Sphaerophragmiaceae</taxon>
        <taxon>Austropuccinia</taxon>
    </lineage>
</organism>
<dbReference type="EMBL" id="AVOT02056242">
    <property type="protein sequence ID" value="MBW0550614.1"/>
    <property type="molecule type" value="Genomic_DNA"/>
</dbReference>
<evidence type="ECO:0000313" key="1">
    <source>
        <dbReference type="EMBL" id="MBW0550614.1"/>
    </source>
</evidence>
<accession>A0A9Q3IVE3</accession>
<keyword evidence="2" id="KW-1185">Reference proteome</keyword>
<reference evidence="1" key="1">
    <citation type="submission" date="2021-03" db="EMBL/GenBank/DDBJ databases">
        <title>Draft genome sequence of rust myrtle Austropuccinia psidii MF-1, a brazilian biotype.</title>
        <authorList>
            <person name="Quecine M.C."/>
            <person name="Pachon D.M.R."/>
            <person name="Bonatelli M.L."/>
            <person name="Correr F.H."/>
            <person name="Franceschini L.M."/>
            <person name="Leite T.F."/>
            <person name="Margarido G.R.A."/>
            <person name="Almeida C.A."/>
            <person name="Ferrarezi J.A."/>
            <person name="Labate C.A."/>
        </authorList>
    </citation>
    <scope>NUCLEOTIDE SEQUENCE</scope>
    <source>
        <strain evidence="1">MF-1</strain>
    </source>
</reference>
<sequence>MVFFLTCCLGSNSIVEDYSAFTVTPQSPSCLKSSNGCASTSQTTKKINPIELSKNWTEDSREKLQSFELDSLEAKSSRMSSYASRKRSILQNSWLPALKPRPSESSQSPRKSISFRFHRSLASPKLQVPETETQQDYGRKLSCSDDPFAPPPLLQISLTSPPHTPKFSDIPTSPSMVFKRRTRSFEDVFASCNNFSACGTILSQSNLPHPPQPPIDQPLSEVAGIVPFLIKEPNSSAGLKINENTPLGLRYLSPEFDLPTQPDSVLTLPPAAPGFIQANGQVRHFHNYI</sequence>